<evidence type="ECO:0000256" key="8">
    <source>
        <dbReference type="ARBA" id="ARBA00023136"/>
    </source>
</evidence>
<gene>
    <name evidence="12" type="ORF">ILYODFUR_010716</name>
</gene>
<evidence type="ECO:0000256" key="1">
    <source>
        <dbReference type="ARBA" id="ARBA00004141"/>
    </source>
</evidence>
<keyword evidence="4 10" id="KW-0812">Transmembrane</keyword>
<evidence type="ECO:0000256" key="7">
    <source>
        <dbReference type="ARBA" id="ARBA00023098"/>
    </source>
</evidence>
<keyword evidence="5 10" id="KW-0276">Fatty acid metabolism</keyword>
<name>A0ABV0UR45_9TELE</name>
<protein>
    <recommendedName>
        <fullName evidence="10">Elongation of very long chain fatty acids protein</fullName>
        <ecNumber evidence="10">2.3.1.199</ecNumber>
    </recommendedName>
    <alternativeName>
        <fullName evidence="10">Very-long-chain 3-oxoacyl-CoA synthase</fullName>
    </alternativeName>
</protein>
<feature type="compositionally biased region" description="Polar residues" evidence="11">
    <location>
        <begin position="55"/>
        <end position="67"/>
    </location>
</feature>
<evidence type="ECO:0000256" key="5">
    <source>
        <dbReference type="ARBA" id="ARBA00022832"/>
    </source>
</evidence>
<comment type="subcellular location">
    <subcellularLocation>
        <location evidence="1">Membrane</location>
        <topology evidence="1">Multi-pass membrane protein</topology>
    </subcellularLocation>
</comment>
<keyword evidence="6 10" id="KW-1133">Transmembrane helix</keyword>
<comment type="caution">
    <text evidence="12">The sequence shown here is derived from an EMBL/GenBank/DDBJ whole genome shotgun (WGS) entry which is preliminary data.</text>
</comment>
<dbReference type="EC" id="2.3.1.199" evidence="10"/>
<keyword evidence="8 10" id="KW-0472">Membrane</keyword>
<feature type="transmembrane region" description="Helical" evidence="10">
    <location>
        <begin position="169"/>
        <end position="191"/>
    </location>
</feature>
<feature type="region of interest" description="Disordered" evidence="11">
    <location>
        <begin position="53"/>
        <end position="74"/>
    </location>
</feature>
<dbReference type="InterPro" id="IPR002076">
    <property type="entry name" value="ELO_fam"/>
</dbReference>
<keyword evidence="9 10" id="KW-0275">Fatty acid biosynthesis</keyword>
<accession>A0ABV0UR45</accession>
<dbReference type="Pfam" id="PF01151">
    <property type="entry name" value="ELO"/>
    <property type="match status" value="1"/>
</dbReference>
<organism evidence="12 13">
    <name type="scientific">Ilyodon furcidens</name>
    <name type="common">goldbreast splitfin</name>
    <dbReference type="NCBI Taxonomy" id="33524"/>
    <lineage>
        <taxon>Eukaryota</taxon>
        <taxon>Metazoa</taxon>
        <taxon>Chordata</taxon>
        <taxon>Craniata</taxon>
        <taxon>Vertebrata</taxon>
        <taxon>Euteleostomi</taxon>
        <taxon>Actinopterygii</taxon>
        <taxon>Neopterygii</taxon>
        <taxon>Teleostei</taxon>
        <taxon>Neoteleostei</taxon>
        <taxon>Acanthomorphata</taxon>
        <taxon>Ovalentaria</taxon>
        <taxon>Atherinomorphae</taxon>
        <taxon>Cyprinodontiformes</taxon>
        <taxon>Goodeidae</taxon>
        <taxon>Ilyodon</taxon>
    </lineage>
</organism>
<dbReference type="EMBL" id="JAHRIQ010081885">
    <property type="protein sequence ID" value="MEQ2247570.1"/>
    <property type="molecule type" value="Genomic_DNA"/>
</dbReference>
<comment type="catalytic activity">
    <reaction evidence="10">
        <text>a very-long-chain acyl-CoA + malonyl-CoA + H(+) = a very-long-chain 3-oxoacyl-CoA + CO2 + CoA</text>
        <dbReference type="Rhea" id="RHEA:32727"/>
        <dbReference type="ChEBI" id="CHEBI:15378"/>
        <dbReference type="ChEBI" id="CHEBI:16526"/>
        <dbReference type="ChEBI" id="CHEBI:57287"/>
        <dbReference type="ChEBI" id="CHEBI:57384"/>
        <dbReference type="ChEBI" id="CHEBI:90725"/>
        <dbReference type="ChEBI" id="CHEBI:90736"/>
        <dbReference type="EC" id="2.3.1.199"/>
    </reaction>
</comment>
<evidence type="ECO:0000256" key="6">
    <source>
        <dbReference type="ARBA" id="ARBA00022989"/>
    </source>
</evidence>
<feature type="transmembrane region" description="Helical" evidence="10">
    <location>
        <begin position="203"/>
        <end position="221"/>
    </location>
</feature>
<keyword evidence="7 10" id="KW-0443">Lipid metabolism</keyword>
<keyword evidence="13" id="KW-1185">Reference proteome</keyword>
<evidence type="ECO:0000256" key="4">
    <source>
        <dbReference type="ARBA" id="ARBA00022692"/>
    </source>
</evidence>
<evidence type="ECO:0000313" key="12">
    <source>
        <dbReference type="EMBL" id="MEQ2247570.1"/>
    </source>
</evidence>
<keyword evidence="3 10" id="KW-0808">Transferase</keyword>
<evidence type="ECO:0000256" key="3">
    <source>
        <dbReference type="ARBA" id="ARBA00022679"/>
    </source>
</evidence>
<keyword evidence="2 10" id="KW-0444">Lipid biosynthesis</keyword>
<evidence type="ECO:0000256" key="2">
    <source>
        <dbReference type="ARBA" id="ARBA00022516"/>
    </source>
</evidence>
<proteinExistence type="inferred from homology"/>
<dbReference type="Proteomes" id="UP001482620">
    <property type="component" value="Unassembled WGS sequence"/>
</dbReference>
<evidence type="ECO:0000256" key="9">
    <source>
        <dbReference type="ARBA" id="ARBA00023160"/>
    </source>
</evidence>
<comment type="similarity">
    <text evidence="10">Belongs to the ELO family.</text>
</comment>
<feature type="non-terminal residue" evidence="12">
    <location>
        <position position="265"/>
    </location>
</feature>
<sequence length="265" mass="30372">MQRPWMLACRSPNKFSSLPQLGGGGLVTVVEFVDCYSVCIIADAAPSIRHRPLGDQTSRTLAHSAHTSSFPPALPPSFPPSPSEGWLFIHHSAERLCQTVKRERRYCFDDLRARNKSVLEKIIGSQQFTTANMLQQLQEMGSHALDIYNYLVAGIDPRIKEYPLMRSPVPMTAILLVYLFFIMYLAPRIMANRKPFQLKEAMIVYNFLLVALSIYIVYEFMMSGWVTTYTWRCDAIDTSDSPQALRMVRVAWLFWFSKIIELMDT</sequence>
<comment type="caution">
    <text evidence="10">Lacks conserved residue(s) required for the propagation of feature annotation.</text>
</comment>
<reference evidence="12 13" key="1">
    <citation type="submission" date="2021-06" db="EMBL/GenBank/DDBJ databases">
        <authorList>
            <person name="Palmer J.M."/>
        </authorList>
    </citation>
    <scope>NUCLEOTIDE SEQUENCE [LARGE SCALE GENOMIC DNA]</scope>
    <source>
        <strain evidence="13">if_2019</strain>
        <tissue evidence="12">Muscle</tissue>
    </source>
</reference>
<evidence type="ECO:0000256" key="11">
    <source>
        <dbReference type="SAM" id="MobiDB-lite"/>
    </source>
</evidence>
<evidence type="ECO:0000313" key="13">
    <source>
        <dbReference type="Proteomes" id="UP001482620"/>
    </source>
</evidence>
<dbReference type="PANTHER" id="PTHR11157">
    <property type="entry name" value="FATTY ACID ACYL TRANSFERASE-RELATED"/>
    <property type="match status" value="1"/>
</dbReference>
<dbReference type="PANTHER" id="PTHR11157:SF19">
    <property type="entry name" value="ELONGATION OF VERY LONG CHAIN FATTY ACIDS PROTEIN 1"/>
    <property type="match status" value="1"/>
</dbReference>
<evidence type="ECO:0000256" key="10">
    <source>
        <dbReference type="RuleBase" id="RU361115"/>
    </source>
</evidence>